<evidence type="ECO:0000313" key="2">
    <source>
        <dbReference type="EMBL" id="MDP9822137.1"/>
    </source>
</evidence>
<keyword evidence="3" id="KW-1185">Reference proteome</keyword>
<proteinExistence type="predicted"/>
<feature type="transmembrane region" description="Helical" evidence="1">
    <location>
        <begin position="723"/>
        <end position="744"/>
    </location>
</feature>
<feature type="transmembrane region" description="Helical" evidence="1">
    <location>
        <begin position="776"/>
        <end position="796"/>
    </location>
</feature>
<dbReference type="SUPFAM" id="SSF51445">
    <property type="entry name" value="(Trans)glycosidases"/>
    <property type="match status" value="1"/>
</dbReference>
<dbReference type="RefSeq" id="WP_068116412.1">
    <property type="nucleotide sequence ID" value="NZ_CCXJ01000020.1"/>
</dbReference>
<evidence type="ECO:0008006" key="4">
    <source>
        <dbReference type="Google" id="ProtNLM"/>
    </source>
</evidence>
<evidence type="ECO:0000256" key="1">
    <source>
        <dbReference type="SAM" id="Phobius"/>
    </source>
</evidence>
<feature type="transmembrane region" description="Helical" evidence="1">
    <location>
        <begin position="955"/>
        <end position="975"/>
    </location>
</feature>
<feature type="transmembrane region" description="Helical" evidence="1">
    <location>
        <begin position="868"/>
        <end position="889"/>
    </location>
</feature>
<keyword evidence="1" id="KW-1133">Transmembrane helix</keyword>
<feature type="transmembrane region" description="Helical" evidence="1">
    <location>
        <begin position="802"/>
        <end position="820"/>
    </location>
</feature>
<reference evidence="2 3" key="1">
    <citation type="submission" date="2023-07" db="EMBL/GenBank/DDBJ databases">
        <title>Sequencing the genomes of 1000 actinobacteria strains.</title>
        <authorList>
            <person name="Klenk H.-P."/>
        </authorList>
    </citation>
    <scope>NUCLEOTIDE SEQUENCE [LARGE SCALE GENOMIC DNA]</scope>
    <source>
        <strain evidence="2 3">GD13</strain>
    </source>
</reference>
<feature type="transmembrane region" description="Helical" evidence="1">
    <location>
        <begin position="827"/>
        <end position="848"/>
    </location>
</feature>
<protein>
    <recommendedName>
        <fullName evidence="4">Glycosyl hydrolase family 67 C-terminal domain-containing protein</fullName>
    </recommendedName>
</protein>
<dbReference type="Proteomes" id="UP001240447">
    <property type="component" value="Unassembled WGS sequence"/>
</dbReference>
<comment type="caution">
    <text evidence="2">The sequence shown here is derived from an EMBL/GenBank/DDBJ whole genome shotgun (WGS) entry which is preliminary data.</text>
</comment>
<dbReference type="EMBL" id="JAUSQM010000001">
    <property type="protein sequence ID" value="MDP9822137.1"/>
    <property type="molecule type" value="Genomic_DNA"/>
</dbReference>
<feature type="transmembrane region" description="Helical" evidence="1">
    <location>
        <begin position="901"/>
        <end position="921"/>
    </location>
</feature>
<name>A0ABT9NPE6_9ACTN</name>
<evidence type="ECO:0000313" key="3">
    <source>
        <dbReference type="Proteomes" id="UP001240447"/>
    </source>
</evidence>
<keyword evidence="1" id="KW-0472">Membrane</keyword>
<dbReference type="InterPro" id="IPR017853">
    <property type="entry name" value="GH"/>
</dbReference>
<gene>
    <name evidence="2" type="ORF">J2S59_001946</name>
</gene>
<keyword evidence="1" id="KW-0812">Transmembrane</keyword>
<organism evidence="2 3">
    <name type="scientific">Nocardioides massiliensis</name>
    <dbReference type="NCBI Taxonomy" id="1325935"/>
    <lineage>
        <taxon>Bacteria</taxon>
        <taxon>Bacillati</taxon>
        <taxon>Actinomycetota</taxon>
        <taxon>Actinomycetes</taxon>
        <taxon>Propionibacteriales</taxon>
        <taxon>Nocardioidaceae</taxon>
        <taxon>Nocardioides</taxon>
    </lineage>
</organism>
<sequence length="989" mass="106885">MRSARILQVVLVLALLAGLGGTAAWAVGGTLAISTEPVDVPVEDPQPAPARPHVAPPRITVTSAPDDRRTQLALRELESAVADAPETRGTATLRVVAGGGDDASDTYTLRGSADDLRIDGASTTGAVRGIYDLAERVRAGRPVAQDLGREVTSRLPFRMVDLGAAGVEPDPDQWASGDDYSHISRAFEQVILPDAPYVDADALAEARTSVLAYAEHVLAAGYNAIAVPGFLEYVTFDGLGVYGEDDDHVARAEAMREAFGPLWRELDELGLDVHLRTDMLALSTPLAAYLEDRFGTDTEDARLWDVYAQGFREVYAAMPWLAGVVIRIGEAGPVYDLPEWDYSSALEVRTVPAVRAMLQALTEVGEETDTDVVFRSWSVGVGAVGDMHTNPASYAEVLDGIDSEHLVVSTKYTLGDFYSHLPLNDTLTQGEHRRIIEFQSRREFEVFGSIPNDLGVIYQQALQRFLTANPRIEGVWTWTQDGGPWRAGPMSLMLTEGFWQLYDLNTQLAARLARDPDVDVAEVTADWARRWFSTSPTTVALIGEVMAASREAVSTGLYIGPYADLRVRALGLEPPPMMWIFEWDILTGDSAVLDIIYSVSRDRLDEAIAEGEHAVAVATRMRDTLAATDPATWRDPALRNAFVDSLAFQVDLFELLASYRTMVLRHGRWLDTGDGREEWAAARDRFTSVAANHERTYGSDLDHPAFNLTPARIGMERAERDLLMAWLARIGLVVLVGWLAVGVVRRRGAARALLAAGLRPWRAADAVAGLTRTQRIALLAVPVLALVGSRLVLIWFAAPTHLLVTGLGWLALAAVTAFAVRRQNAWPVVAALGGSVLLRCLLLLAVLAPRGPGGYWFSFWTEPGVRTAYLVVAALGWGWVLAALVWALAPQVGVRRAVAALLAVLGLGAAAVGGLLAGVGLEQALTAWNDQMSLLPWGLSRILGITVHLGIPTDLPVVVLAAGAVLLVLATALALPRRNTRSPAEVLAA</sequence>
<accession>A0ABT9NPE6</accession>